<reference evidence="4" key="1">
    <citation type="submission" date="2020-02" db="EMBL/GenBank/DDBJ databases">
        <title>Genomic and physiological characterization of two novel Nitrospinaceae genera.</title>
        <authorList>
            <person name="Mueller A.J."/>
            <person name="Jung M.-Y."/>
            <person name="Strachan C.R."/>
            <person name="Herbold C.W."/>
            <person name="Kirkegaard R.H."/>
            <person name="Daims H."/>
        </authorList>
    </citation>
    <scope>NUCLEOTIDE SEQUENCE [LARGE SCALE GENOMIC DNA]</scope>
</reference>
<dbReference type="InterPro" id="IPR016187">
    <property type="entry name" value="CTDL_fold"/>
</dbReference>
<sequence>MKKILIPVALILLLSLSACSEQETVEPAIEGEANPALSELNIDPNAPDVDIPSSQVVPVQLSPEDKAKADKAPEGMVFIKGGCFQMGNNFAQEDEKPEHEVCVDDFYMDKYEVTQARWVKLMGGNPSRFKGDNHPVEQINFYDAQRFAEKSKGACRLPTEAEWEYAAGGKVNSRYYWGNMMDDDYAWYMDNSNATTHPVGQKKPNQFGLYDMLGNVWEWTSNWWEAPYTLSDSLKQNPTGPADGEYKTVRGGAMDSSAGALRVTNRTWLHPKNRVFPKVTLYGQTMNEIYNYIGFRCVKSVD</sequence>
<name>A0A7T0G3Z5_9BACT</name>
<dbReference type="PROSITE" id="PS51257">
    <property type="entry name" value="PROKAR_LIPOPROTEIN"/>
    <property type="match status" value="1"/>
</dbReference>
<gene>
    <name evidence="3" type="ORF">G3M78_10805</name>
</gene>
<protein>
    <submittedName>
        <fullName evidence="3">Formylglycine-generating enzyme family protein</fullName>
    </submittedName>
</protein>
<dbReference type="Proteomes" id="UP000594464">
    <property type="component" value="Chromosome"/>
</dbReference>
<dbReference type="InterPro" id="IPR042095">
    <property type="entry name" value="SUMF_sf"/>
</dbReference>
<dbReference type="SUPFAM" id="SSF56436">
    <property type="entry name" value="C-type lectin-like"/>
    <property type="match status" value="1"/>
</dbReference>
<feature type="domain" description="Sulfatase-modifying factor enzyme-like" evidence="2">
    <location>
        <begin position="74"/>
        <end position="272"/>
    </location>
</feature>
<evidence type="ECO:0000259" key="2">
    <source>
        <dbReference type="Pfam" id="PF03781"/>
    </source>
</evidence>
<dbReference type="PANTHER" id="PTHR23150">
    <property type="entry name" value="SULFATASE MODIFYING FACTOR 1, 2"/>
    <property type="match status" value="1"/>
</dbReference>
<dbReference type="EMBL" id="CP048620">
    <property type="protein sequence ID" value="QPJ65854.1"/>
    <property type="molecule type" value="Genomic_DNA"/>
</dbReference>
<keyword evidence="1" id="KW-0732">Signal</keyword>
<dbReference type="Pfam" id="PF03781">
    <property type="entry name" value="FGE-sulfatase"/>
    <property type="match status" value="1"/>
</dbReference>
<dbReference type="GO" id="GO:0120147">
    <property type="term" value="F:formylglycine-generating oxidase activity"/>
    <property type="evidence" value="ECO:0007669"/>
    <property type="project" value="TreeGrafter"/>
</dbReference>
<dbReference type="PANTHER" id="PTHR23150:SF19">
    <property type="entry name" value="FORMYLGLYCINE-GENERATING ENZYME"/>
    <property type="match status" value="1"/>
</dbReference>
<feature type="chain" id="PRO_5032514503" evidence="1">
    <location>
        <begin position="21"/>
        <end position="302"/>
    </location>
</feature>
<organism evidence="3 4">
    <name type="scientific">Candidatus Nitrohelix vancouverensis</name>
    <dbReference type="NCBI Taxonomy" id="2705534"/>
    <lineage>
        <taxon>Bacteria</taxon>
        <taxon>Pseudomonadati</taxon>
        <taxon>Nitrospinota/Tectimicrobiota group</taxon>
        <taxon>Nitrospinota</taxon>
        <taxon>Nitrospinia</taxon>
        <taxon>Nitrospinales</taxon>
        <taxon>Nitrospinaceae</taxon>
        <taxon>Candidatus Nitrohelix</taxon>
    </lineage>
</organism>
<dbReference type="InterPro" id="IPR051043">
    <property type="entry name" value="Sulfatase_Mod_Factor_Kinase"/>
</dbReference>
<feature type="signal peptide" evidence="1">
    <location>
        <begin position="1"/>
        <end position="20"/>
    </location>
</feature>
<dbReference type="InterPro" id="IPR005532">
    <property type="entry name" value="SUMF_dom"/>
</dbReference>
<dbReference type="Gene3D" id="3.90.1580.10">
    <property type="entry name" value="paralog of FGE (formylglycine-generating enzyme)"/>
    <property type="match status" value="1"/>
</dbReference>
<evidence type="ECO:0000256" key="1">
    <source>
        <dbReference type="SAM" id="SignalP"/>
    </source>
</evidence>
<accession>A0A7T0G3Z5</accession>
<dbReference type="KEGG" id="nva:G3M78_10805"/>
<proteinExistence type="predicted"/>
<evidence type="ECO:0000313" key="3">
    <source>
        <dbReference type="EMBL" id="QPJ65854.1"/>
    </source>
</evidence>
<evidence type="ECO:0000313" key="4">
    <source>
        <dbReference type="Proteomes" id="UP000594464"/>
    </source>
</evidence>
<dbReference type="AlphaFoldDB" id="A0A7T0G3Z5"/>